<proteinExistence type="inferred from homology"/>
<evidence type="ECO:0000313" key="7">
    <source>
        <dbReference type="Proteomes" id="UP000739411"/>
    </source>
</evidence>
<dbReference type="AlphaFoldDB" id="A0A935MZB6"/>
<protein>
    <submittedName>
        <fullName evidence="6">Type II toxin-antitoxin system HipA family toxin YjjJ</fullName>
    </submittedName>
</protein>
<evidence type="ECO:0000256" key="2">
    <source>
        <dbReference type="ARBA" id="ARBA00022679"/>
    </source>
</evidence>
<dbReference type="InterPro" id="IPR012893">
    <property type="entry name" value="HipA-like_C"/>
</dbReference>
<dbReference type="NCBIfam" id="NF007297">
    <property type="entry name" value="PRK09775.1"/>
    <property type="match status" value="1"/>
</dbReference>
<dbReference type="InterPro" id="IPR052028">
    <property type="entry name" value="HipA_Ser/Thr_kinase"/>
</dbReference>
<dbReference type="Pfam" id="PF01022">
    <property type="entry name" value="HTH_5"/>
    <property type="match status" value="1"/>
</dbReference>
<name>A0A935MZB6_9RHOO</name>
<keyword evidence="3" id="KW-0418">Kinase</keyword>
<dbReference type="Gene3D" id="1.10.1070.20">
    <property type="match status" value="1"/>
</dbReference>
<dbReference type="Proteomes" id="UP000739411">
    <property type="component" value="Unassembled WGS sequence"/>
</dbReference>
<evidence type="ECO:0000256" key="3">
    <source>
        <dbReference type="ARBA" id="ARBA00022777"/>
    </source>
</evidence>
<dbReference type="GO" id="GO:0003700">
    <property type="term" value="F:DNA-binding transcription factor activity"/>
    <property type="evidence" value="ECO:0007669"/>
    <property type="project" value="InterPro"/>
</dbReference>
<comment type="similarity">
    <text evidence="1">Belongs to the HipA Ser/Thr kinase family.</text>
</comment>
<feature type="domain" description="HipA-like C-terminal" evidence="5">
    <location>
        <begin position="206"/>
        <end position="393"/>
    </location>
</feature>
<feature type="non-terminal residue" evidence="6">
    <location>
        <position position="476"/>
    </location>
</feature>
<keyword evidence="2" id="KW-0808">Transferase</keyword>
<dbReference type="GO" id="GO:0005829">
    <property type="term" value="C:cytosol"/>
    <property type="evidence" value="ECO:0007669"/>
    <property type="project" value="TreeGrafter"/>
</dbReference>
<dbReference type="PANTHER" id="PTHR37419:SF8">
    <property type="entry name" value="TOXIN YJJJ"/>
    <property type="match status" value="1"/>
</dbReference>
<organism evidence="6 7">
    <name type="scientific">Candidatus Dechloromonas phosphorivorans</name>
    <dbReference type="NCBI Taxonomy" id="2899244"/>
    <lineage>
        <taxon>Bacteria</taxon>
        <taxon>Pseudomonadati</taxon>
        <taxon>Pseudomonadota</taxon>
        <taxon>Betaproteobacteria</taxon>
        <taxon>Rhodocyclales</taxon>
        <taxon>Azonexaceae</taxon>
        <taxon>Dechloromonas</taxon>
    </lineage>
</organism>
<gene>
    <name evidence="6" type="primary">yjjJ</name>
    <name evidence="6" type="ORF">IPJ38_15315</name>
</gene>
<dbReference type="Pfam" id="PF07804">
    <property type="entry name" value="HipA_C"/>
    <property type="match status" value="1"/>
</dbReference>
<dbReference type="PANTHER" id="PTHR37419">
    <property type="entry name" value="SERINE/THREONINE-PROTEIN KINASE TOXIN HIPA"/>
    <property type="match status" value="1"/>
</dbReference>
<accession>A0A935MZB6</accession>
<evidence type="ECO:0000259" key="5">
    <source>
        <dbReference type="Pfam" id="PF07804"/>
    </source>
</evidence>
<dbReference type="EMBL" id="JADJMS010000036">
    <property type="protein sequence ID" value="MBK7416256.1"/>
    <property type="molecule type" value="Genomic_DNA"/>
</dbReference>
<dbReference type="GO" id="GO:0004674">
    <property type="term" value="F:protein serine/threonine kinase activity"/>
    <property type="evidence" value="ECO:0007669"/>
    <property type="project" value="TreeGrafter"/>
</dbReference>
<dbReference type="InterPro" id="IPR001845">
    <property type="entry name" value="HTH_ArsR_DNA-bd_dom"/>
</dbReference>
<reference evidence="6 7" key="1">
    <citation type="submission" date="2020-10" db="EMBL/GenBank/DDBJ databases">
        <title>Connecting structure to function with the recovery of over 1000 high-quality activated sludge metagenome-assembled genomes encoding full-length rRNA genes using long-read sequencing.</title>
        <authorList>
            <person name="Singleton C.M."/>
            <person name="Petriglieri F."/>
            <person name="Kristensen J.M."/>
            <person name="Kirkegaard R.H."/>
            <person name="Michaelsen T.Y."/>
            <person name="Andersen M.H."/>
            <person name="Karst S.M."/>
            <person name="Dueholm M.S."/>
            <person name="Nielsen P.H."/>
            <person name="Albertsen M."/>
        </authorList>
    </citation>
    <scope>NUCLEOTIDE SEQUENCE [LARGE SCALE GENOMIC DNA]</scope>
    <source>
        <strain evidence="6">EsbW_18-Q3-R4-48_BATAC.463</strain>
    </source>
</reference>
<sequence>MNADRNITIRNQLASGPRSVQQIVEFTGISQPTVSRTIKALGQEIVRFGPYQSIQYALRRPLLATPDIPIYRVTPEGQLETLGTLSPVHPAGYVMTPSAGRATLSEGFPWWLDDMRPQGFLGRAFVAALAAPLDLPSRLGDWQEEHVLRALISQFGYDAVGNLVLGERGREHFLLRQEPLPLTASLLHDSYALLAQQALSGETPASSAGGEQPKFTAYVETASGQSHVLVKFTLPDAEIQANPVARRWRDLLLAEHHALSLLRENGVSSVSTRIIDHGQQRFLEVERFDRIGPHGRRGLISLSAMDAEFVGLGQGGWPGITARLAAERHISRQAHETTCLLHAFGTLIGNTDMHPGNLSFVTDGDQPYELAPAYDMLPMAFAPRASGELPNSLPAPLLDSQVATAHWQAALVLGRAYLERLREDTDSAKYLRAASRRLKRIWQPGKCGLGGWGDLQGLLRSTAKQLNILKPHLPYY</sequence>
<feature type="domain" description="HTH arsR-type" evidence="4">
    <location>
        <begin position="11"/>
        <end position="42"/>
    </location>
</feature>
<evidence type="ECO:0000256" key="1">
    <source>
        <dbReference type="ARBA" id="ARBA00010164"/>
    </source>
</evidence>
<evidence type="ECO:0000313" key="6">
    <source>
        <dbReference type="EMBL" id="MBK7416256.1"/>
    </source>
</evidence>
<evidence type="ECO:0000259" key="4">
    <source>
        <dbReference type="Pfam" id="PF01022"/>
    </source>
</evidence>
<comment type="caution">
    <text evidence="6">The sequence shown here is derived from an EMBL/GenBank/DDBJ whole genome shotgun (WGS) entry which is preliminary data.</text>
</comment>